<sequence length="35" mass="4071">MKNCSFKPRTGQIKCFYEIDIKKQGVKNIAIKNLL</sequence>
<gene>
    <name evidence="1" type="ORF">BC624_10915</name>
    <name evidence="2" type="ORF">SAMN05443373_11115</name>
</gene>
<dbReference type="Proteomes" id="UP000184384">
    <property type="component" value="Unassembled WGS sequence"/>
</dbReference>
<dbReference type="EMBL" id="FQWO01000011">
    <property type="protein sequence ID" value="SHH31811.1"/>
    <property type="molecule type" value="Genomic_DNA"/>
</dbReference>
<reference evidence="1 4" key="3">
    <citation type="submission" date="2018-03" db="EMBL/GenBank/DDBJ databases">
        <title>Genomic Encyclopedia of Archaeal and Bacterial Type Strains, Phase II (KMG-II): from individual species to whole genera.</title>
        <authorList>
            <person name="Goeker M."/>
        </authorList>
    </citation>
    <scope>NUCLEOTIDE SEQUENCE [LARGE SCALE GENOMIC DNA]</scope>
    <source>
        <strain evidence="1 4">DSM 17797</strain>
    </source>
</reference>
<dbReference type="EMBL" id="PVUB01000009">
    <property type="protein sequence ID" value="PRZ21162.1"/>
    <property type="molecule type" value="Genomic_DNA"/>
</dbReference>
<evidence type="ECO:0000313" key="1">
    <source>
        <dbReference type="EMBL" id="PRZ21162.1"/>
    </source>
</evidence>
<evidence type="ECO:0000313" key="3">
    <source>
        <dbReference type="Proteomes" id="UP000184384"/>
    </source>
</evidence>
<dbReference type="AlphaFoldDB" id="A0A1M5S086"/>
<keyword evidence="4" id="KW-1185">Reference proteome</keyword>
<evidence type="ECO:0000313" key="4">
    <source>
        <dbReference type="Proteomes" id="UP000237771"/>
    </source>
</evidence>
<proteinExistence type="predicted"/>
<dbReference type="Proteomes" id="UP000237771">
    <property type="component" value="Unassembled WGS sequence"/>
</dbReference>
<protein>
    <submittedName>
        <fullName evidence="2">Uncharacterized protein</fullName>
    </submittedName>
</protein>
<reference evidence="2" key="2">
    <citation type="submission" date="2016-11" db="EMBL/GenBank/DDBJ databases">
        <authorList>
            <person name="Jaros S."/>
            <person name="Januszkiewicz K."/>
            <person name="Wedrychowicz H."/>
        </authorList>
    </citation>
    <scope>NUCLEOTIDE SEQUENCE [LARGE SCALE GENOMIC DNA]</scope>
    <source>
        <strain evidence="2">DSM 19729</strain>
    </source>
</reference>
<reference evidence="3" key="1">
    <citation type="submission" date="2016-11" db="EMBL/GenBank/DDBJ databases">
        <authorList>
            <person name="Varghese N."/>
            <person name="Submissions S."/>
        </authorList>
    </citation>
    <scope>NUCLEOTIDE SEQUENCE [LARGE SCALE GENOMIC DNA]</scope>
    <source>
        <strain evidence="3">DSM 19729</strain>
    </source>
</reference>
<name>A0A1M5S086_9FLAO</name>
<accession>A0A1M5S086</accession>
<evidence type="ECO:0000313" key="2">
    <source>
        <dbReference type="EMBL" id="SHH31811.1"/>
    </source>
</evidence>
<organism evidence="2 3">
    <name type="scientific">Flavobacterium granuli</name>
    <dbReference type="NCBI Taxonomy" id="280093"/>
    <lineage>
        <taxon>Bacteria</taxon>
        <taxon>Pseudomonadati</taxon>
        <taxon>Bacteroidota</taxon>
        <taxon>Flavobacteriia</taxon>
        <taxon>Flavobacteriales</taxon>
        <taxon>Flavobacteriaceae</taxon>
        <taxon>Flavobacterium</taxon>
    </lineage>
</organism>